<gene>
    <name evidence="2" type="ORF">X801_04249</name>
</gene>
<organism evidence="2 3">
    <name type="scientific">Opisthorchis viverrini</name>
    <name type="common">Southeast Asian liver fluke</name>
    <dbReference type="NCBI Taxonomy" id="6198"/>
    <lineage>
        <taxon>Eukaryota</taxon>
        <taxon>Metazoa</taxon>
        <taxon>Spiralia</taxon>
        <taxon>Lophotrochozoa</taxon>
        <taxon>Platyhelminthes</taxon>
        <taxon>Trematoda</taxon>
        <taxon>Digenea</taxon>
        <taxon>Opisthorchiida</taxon>
        <taxon>Opisthorchiata</taxon>
        <taxon>Opisthorchiidae</taxon>
        <taxon>Opisthorchis</taxon>
    </lineage>
</organism>
<sequence>MRFICPLLLHNLLLIRYIDNYNISTVMQTKVLSNIFNHLVIFNPTGRVNDSWMSLNMLYLNEISQIQIFQVDICPQNACLTEKLKRLVIIEPQEQTY</sequence>
<dbReference type="Proteomes" id="UP000243686">
    <property type="component" value="Unassembled WGS sequence"/>
</dbReference>
<dbReference type="AlphaFoldDB" id="A0A1S8WZN4"/>
<protein>
    <submittedName>
        <fullName evidence="2">Uncharacterized protein</fullName>
    </submittedName>
</protein>
<proteinExistence type="predicted"/>
<keyword evidence="1" id="KW-0732">Signal</keyword>
<feature type="signal peptide" evidence="1">
    <location>
        <begin position="1"/>
        <end position="20"/>
    </location>
</feature>
<reference evidence="2 3" key="1">
    <citation type="submission" date="2015-03" db="EMBL/GenBank/DDBJ databases">
        <title>Draft genome of the nematode, Opisthorchis viverrini.</title>
        <authorList>
            <person name="Mitreva M."/>
        </authorList>
    </citation>
    <scope>NUCLEOTIDE SEQUENCE [LARGE SCALE GENOMIC DNA]</scope>
    <source>
        <strain evidence="2">Khon Kaen</strain>
    </source>
</reference>
<feature type="chain" id="PRO_5012616816" evidence="1">
    <location>
        <begin position="21"/>
        <end position="97"/>
    </location>
</feature>
<keyword evidence="3" id="KW-1185">Reference proteome</keyword>
<name>A0A1S8WZN4_OPIVI</name>
<dbReference type="EMBL" id="KV892995">
    <property type="protein sequence ID" value="OON19877.1"/>
    <property type="molecule type" value="Genomic_DNA"/>
</dbReference>
<evidence type="ECO:0000256" key="1">
    <source>
        <dbReference type="SAM" id="SignalP"/>
    </source>
</evidence>
<evidence type="ECO:0000313" key="3">
    <source>
        <dbReference type="Proteomes" id="UP000243686"/>
    </source>
</evidence>
<evidence type="ECO:0000313" key="2">
    <source>
        <dbReference type="EMBL" id="OON19877.1"/>
    </source>
</evidence>
<accession>A0A1S8WZN4</accession>